<dbReference type="RefSeq" id="WP_188786205.1">
    <property type="nucleotide sequence ID" value="NZ_BMOC01000003.1"/>
</dbReference>
<organism evidence="1 2">
    <name type="scientific">Halobellus salinus</name>
    <dbReference type="NCBI Taxonomy" id="931585"/>
    <lineage>
        <taxon>Archaea</taxon>
        <taxon>Methanobacteriati</taxon>
        <taxon>Methanobacteriota</taxon>
        <taxon>Stenosarchaea group</taxon>
        <taxon>Halobacteria</taxon>
        <taxon>Halobacteriales</taxon>
        <taxon>Haloferacaceae</taxon>
        <taxon>Halobellus</taxon>
    </lineage>
</organism>
<evidence type="ECO:0000313" key="2">
    <source>
        <dbReference type="Proteomes" id="UP000653099"/>
    </source>
</evidence>
<keyword evidence="2" id="KW-1185">Reference proteome</keyword>
<reference evidence="1" key="2">
    <citation type="submission" date="2020-09" db="EMBL/GenBank/DDBJ databases">
        <authorList>
            <person name="Sun Q."/>
            <person name="Ohkuma M."/>
        </authorList>
    </citation>
    <scope>NUCLEOTIDE SEQUENCE</scope>
    <source>
        <strain evidence="1">JCM 14359</strain>
    </source>
</reference>
<comment type="caution">
    <text evidence="1">The sequence shown here is derived from an EMBL/GenBank/DDBJ whole genome shotgun (WGS) entry which is preliminary data.</text>
</comment>
<protein>
    <submittedName>
        <fullName evidence="1">Uncharacterized protein</fullName>
    </submittedName>
</protein>
<gene>
    <name evidence="1" type="ORF">GCM10008995_08380</name>
</gene>
<proteinExistence type="predicted"/>
<sequence>MLLAVLEHVNTRLAEDILEALTDESDLLLAPFDNQVMIEPDVHNRLRSVELS</sequence>
<dbReference type="EMBL" id="BMOC01000003">
    <property type="protein sequence ID" value="GGJ00841.1"/>
    <property type="molecule type" value="Genomic_DNA"/>
</dbReference>
<dbReference type="Proteomes" id="UP000653099">
    <property type="component" value="Unassembled WGS sequence"/>
</dbReference>
<dbReference type="OrthoDB" id="321788at2157"/>
<name>A0A830EFS9_9EURY</name>
<accession>A0A830EFS9</accession>
<evidence type="ECO:0000313" key="1">
    <source>
        <dbReference type="EMBL" id="GGJ00841.1"/>
    </source>
</evidence>
<reference evidence="1" key="1">
    <citation type="journal article" date="2014" name="Int. J. Syst. Evol. Microbiol.">
        <title>Complete genome sequence of Corynebacterium casei LMG S-19264T (=DSM 44701T), isolated from a smear-ripened cheese.</title>
        <authorList>
            <consortium name="US DOE Joint Genome Institute (JGI-PGF)"/>
            <person name="Walter F."/>
            <person name="Albersmeier A."/>
            <person name="Kalinowski J."/>
            <person name="Ruckert C."/>
        </authorList>
    </citation>
    <scope>NUCLEOTIDE SEQUENCE</scope>
    <source>
        <strain evidence="1">JCM 14359</strain>
    </source>
</reference>
<dbReference type="AlphaFoldDB" id="A0A830EFS9"/>